<feature type="region of interest" description="Disordered" evidence="1">
    <location>
        <begin position="1"/>
        <end position="68"/>
    </location>
</feature>
<dbReference type="EMBL" id="KN832981">
    <property type="protein sequence ID" value="KIM86507.1"/>
    <property type="molecule type" value="Genomic_DNA"/>
</dbReference>
<accession>A0A0C3C9W6</accession>
<dbReference type="Proteomes" id="UP000054166">
    <property type="component" value="Unassembled WGS sequence"/>
</dbReference>
<feature type="non-terminal residue" evidence="2">
    <location>
        <position position="68"/>
    </location>
</feature>
<feature type="compositionally biased region" description="Polar residues" evidence="1">
    <location>
        <begin position="56"/>
        <end position="68"/>
    </location>
</feature>
<name>A0A0C3C9W6_PILCF</name>
<reference evidence="3" key="2">
    <citation type="submission" date="2015-01" db="EMBL/GenBank/DDBJ databases">
        <title>Evolutionary Origins and Diversification of the Mycorrhizal Mutualists.</title>
        <authorList>
            <consortium name="DOE Joint Genome Institute"/>
            <consortium name="Mycorrhizal Genomics Consortium"/>
            <person name="Kohler A."/>
            <person name="Kuo A."/>
            <person name="Nagy L.G."/>
            <person name="Floudas D."/>
            <person name="Copeland A."/>
            <person name="Barry K.W."/>
            <person name="Cichocki N."/>
            <person name="Veneault-Fourrey C."/>
            <person name="LaButti K."/>
            <person name="Lindquist E.A."/>
            <person name="Lipzen A."/>
            <person name="Lundell T."/>
            <person name="Morin E."/>
            <person name="Murat C."/>
            <person name="Riley R."/>
            <person name="Ohm R."/>
            <person name="Sun H."/>
            <person name="Tunlid A."/>
            <person name="Henrissat B."/>
            <person name="Grigoriev I.V."/>
            <person name="Hibbett D.S."/>
            <person name="Martin F."/>
        </authorList>
    </citation>
    <scope>NUCLEOTIDE SEQUENCE [LARGE SCALE GENOMIC DNA]</scope>
    <source>
        <strain evidence="3">F 1598</strain>
    </source>
</reference>
<feature type="compositionally biased region" description="Low complexity" evidence="1">
    <location>
        <begin position="1"/>
        <end position="24"/>
    </location>
</feature>
<keyword evidence="3" id="KW-1185">Reference proteome</keyword>
<dbReference type="AlphaFoldDB" id="A0A0C3C9W6"/>
<evidence type="ECO:0000313" key="2">
    <source>
        <dbReference type="EMBL" id="KIM86507.1"/>
    </source>
</evidence>
<gene>
    <name evidence="2" type="ORF">PILCRDRAFT_815740</name>
</gene>
<reference evidence="2 3" key="1">
    <citation type="submission" date="2014-04" db="EMBL/GenBank/DDBJ databases">
        <authorList>
            <consortium name="DOE Joint Genome Institute"/>
            <person name="Kuo A."/>
            <person name="Tarkka M."/>
            <person name="Buscot F."/>
            <person name="Kohler A."/>
            <person name="Nagy L.G."/>
            <person name="Floudas D."/>
            <person name="Copeland A."/>
            <person name="Barry K.W."/>
            <person name="Cichocki N."/>
            <person name="Veneault-Fourrey C."/>
            <person name="LaButti K."/>
            <person name="Lindquist E.A."/>
            <person name="Lipzen A."/>
            <person name="Lundell T."/>
            <person name="Morin E."/>
            <person name="Murat C."/>
            <person name="Sun H."/>
            <person name="Tunlid A."/>
            <person name="Henrissat B."/>
            <person name="Grigoriev I.V."/>
            <person name="Hibbett D.S."/>
            <person name="Martin F."/>
            <person name="Nordberg H.P."/>
            <person name="Cantor M.N."/>
            <person name="Hua S.X."/>
        </authorList>
    </citation>
    <scope>NUCLEOTIDE SEQUENCE [LARGE SCALE GENOMIC DNA]</scope>
    <source>
        <strain evidence="2 3">F 1598</strain>
    </source>
</reference>
<proteinExistence type="predicted"/>
<evidence type="ECO:0000256" key="1">
    <source>
        <dbReference type="SAM" id="MobiDB-lite"/>
    </source>
</evidence>
<dbReference type="HOGENOM" id="CLU_2801038_0_0_1"/>
<dbReference type="InParanoid" id="A0A0C3C9W6"/>
<organism evidence="2 3">
    <name type="scientific">Piloderma croceum (strain F 1598)</name>
    <dbReference type="NCBI Taxonomy" id="765440"/>
    <lineage>
        <taxon>Eukaryota</taxon>
        <taxon>Fungi</taxon>
        <taxon>Dikarya</taxon>
        <taxon>Basidiomycota</taxon>
        <taxon>Agaricomycotina</taxon>
        <taxon>Agaricomycetes</taxon>
        <taxon>Agaricomycetidae</taxon>
        <taxon>Atheliales</taxon>
        <taxon>Atheliaceae</taxon>
        <taxon>Piloderma</taxon>
    </lineage>
</organism>
<protein>
    <submittedName>
        <fullName evidence="2">Uncharacterized protein</fullName>
    </submittedName>
</protein>
<evidence type="ECO:0000313" key="3">
    <source>
        <dbReference type="Proteomes" id="UP000054166"/>
    </source>
</evidence>
<sequence length="68" mass="7208">MRTPTITPTSSTHPHHLSTPLSTSVSNGTPKTRNPGLRDPTTAVTVSSPPHHLRPSPTTTISDSMPQT</sequence>